<sequence length="945" mass="109160">MLAQHERKQQGNDTSAPIELDSSPPPSPRIPEVSSDMEIISISSDKEPEDPEPVSPTPPATDADSVADEDRQMRNPSFDREPTEDPPLQEPRTYGFAVIEVHPQVVRVLRWDPEADDGNQEPTPWQRDVFLLAEWLANMGGSDRDRERYFTLRAHRNNLPWKNLHEMYEAIDTFAFTPKWTHQILRVETEEGFEILDVYMRDILTVIKFLIGLRRLREYIHYSSERHWTVDTEGIRIRVYDELWSGNWWWQIQFLIPCGGVAIPVLVATDPTQLTMISGDKVACPVYATIGNISKDIRAKPSEHAWLLIGYIPVASLDFIENEERRREKKWEVYHAVMALILGPLKRAGDEGMEARCADGGVRMVYPFLAVKLADWPERCTGECSQATRCPVCVTPFRDRGSLVVAPLRTKEETLQLLLDSMDGYSEDRKAAGLRPTYPYWAQLPFANGADATVPDPLHQIHKGLFKAHLFTWWQKIIGKVELNNRFKALPRTHSVRHFVIGPCSIRQWTGIEARQAEKSFFPIIASHTSHRAVFATRTLMDIFFRLHQHQVDDNDLARMENDLQGFHRNKEIFRRMGAFTSRWSWNGLPGLHMASHYARQIRQFGTTDNYDTEIPERLHRHYVKNPYHQSGKSNPIPQMIYRLQRRENWAELRSNLERAGLVEECQYAANNRLADDVDSEIKIGAAHLRADVEMAPDGEWICWRDRHVYRLSPQLVIANRPFDRQVSVADINNNFNAPDFLDALSTYLDTERRLSYLVDATSTFAVWTRCELHHRPLPFAPLDGGFKDVIRTQPGTLDIAGRTTRQPYFDCALIHASSMHEGLFRYQAVRVRVIFQVPIYLRNEVPDHLALVEMFAPFNSPPRIVSLATTKPLTRNGRRVIKVIPLRLLRIACHLVPKYSEYQLDTRTVGTTDSLSVAPVFYLSRHHSPFFWNIMDHWRRVFST</sequence>
<feature type="compositionally biased region" description="Basic and acidic residues" evidence="1">
    <location>
        <begin position="68"/>
        <end position="83"/>
    </location>
</feature>
<dbReference type="AlphaFoldDB" id="A0A8H3I3G1"/>
<protein>
    <submittedName>
        <fullName evidence="2">Uncharacterized protein</fullName>
    </submittedName>
</protein>
<evidence type="ECO:0000313" key="3">
    <source>
        <dbReference type="Proteomes" id="UP000663827"/>
    </source>
</evidence>
<dbReference type="Proteomes" id="UP000663827">
    <property type="component" value="Unassembled WGS sequence"/>
</dbReference>
<reference evidence="2" key="1">
    <citation type="submission" date="2021-01" db="EMBL/GenBank/DDBJ databases">
        <authorList>
            <person name="Kaushik A."/>
        </authorList>
    </citation>
    <scope>NUCLEOTIDE SEQUENCE</scope>
    <source>
        <strain evidence="2">AG5</strain>
    </source>
</reference>
<proteinExistence type="predicted"/>
<dbReference type="InterPro" id="IPR041078">
    <property type="entry name" value="Plavaka"/>
</dbReference>
<evidence type="ECO:0000313" key="2">
    <source>
        <dbReference type="EMBL" id="CAE7226983.1"/>
    </source>
</evidence>
<feature type="compositionally biased region" description="Basic and acidic residues" evidence="1">
    <location>
        <begin position="1"/>
        <end position="10"/>
    </location>
</feature>
<feature type="region of interest" description="Disordered" evidence="1">
    <location>
        <begin position="1"/>
        <end position="90"/>
    </location>
</feature>
<organism evidence="2 3">
    <name type="scientific">Rhizoctonia solani</name>
    <dbReference type="NCBI Taxonomy" id="456999"/>
    <lineage>
        <taxon>Eukaryota</taxon>
        <taxon>Fungi</taxon>
        <taxon>Dikarya</taxon>
        <taxon>Basidiomycota</taxon>
        <taxon>Agaricomycotina</taxon>
        <taxon>Agaricomycetes</taxon>
        <taxon>Cantharellales</taxon>
        <taxon>Ceratobasidiaceae</taxon>
        <taxon>Rhizoctonia</taxon>
    </lineage>
</organism>
<accession>A0A8H3I3G1</accession>
<evidence type="ECO:0000256" key="1">
    <source>
        <dbReference type="SAM" id="MobiDB-lite"/>
    </source>
</evidence>
<name>A0A8H3I3G1_9AGAM</name>
<comment type="caution">
    <text evidence="2">The sequence shown here is derived from an EMBL/GenBank/DDBJ whole genome shotgun (WGS) entry which is preliminary data.</text>
</comment>
<dbReference type="Pfam" id="PF18759">
    <property type="entry name" value="Plavaka"/>
    <property type="match status" value="1"/>
</dbReference>
<gene>
    <name evidence="2" type="ORF">RDB_LOCUS177398</name>
</gene>
<dbReference type="EMBL" id="CAJNJQ010006336">
    <property type="protein sequence ID" value="CAE7226983.1"/>
    <property type="molecule type" value="Genomic_DNA"/>
</dbReference>